<reference evidence="2" key="1">
    <citation type="journal article" date="2014" name="Genome Announc.">
        <title>Draft genome sequence of the formaldehyde-resistant fungus Byssochlamys spectabilis No. 5 (anamorph Paecilomyces variotii No. 5) (NBRC109023).</title>
        <authorList>
            <person name="Oka T."/>
            <person name="Ekino K."/>
            <person name="Fukuda K."/>
            <person name="Nomura Y."/>
        </authorList>
    </citation>
    <scope>NUCLEOTIDE SEQUENCE [LARGE SCALE GENOMIC DNA]</scope>
    <source>
        <strain evidence="2">No. 5 / NBRC 109023</strain>
    </source>
</reference>
<dbReference type="EMBL" id="BAUL01000193">
    <property type="protein sequence ID" value="GAD97280.1"/>
    <property type="molecule type" value="Genomic_DNA"/>
</dbReference>
<evidence type="ECO:0000313" key="2">
    <source>
        <dbReference type="Proteomes" id="UP000018001"/>
    </source>
</evidence>
<sequence length="215" mass="24403">MANELQYLSDDDIVRLCPHADAENGGCSLEKISGNVLVKYGWSVTNDEAANQIYAYTQSQGTKIRVPEVYRYFQKSGIGYLVMEFIDGIPLADLAPWDNYLMQDLAQACYRDIILSNGSFCLLDWEFAGFYPRVFEKYCILFIGQKEDYGYANDLADSLDSIYRKSGLDVDDEHLTGLLNRVYKNNLNGGTLQIDWEAVKGFNVHLENPNMLTRA</sequence>
<proteinExistence type="predicted"/>
<evidence type="ECO:0008006" key="3">
    <source>
        <dbReference type="Google" id="ProtNLM"/>
    </source>
</evidence>
<dbReference type="InterPro" id="IPR011009">
    <property type="entry name" value="Kinase-like_dom_sf"/>
</dbReference>
<protein>
    <recommendedName>
        <fullName evidence="3">Aminoglycoside phosphotransferase domain-containing protein</fullName>
    </recommendedName>
</protein>
<evidence type="ECO:0000313" key="1">
    <source>
        <dbReference type="EMBL" id="GAD97280.1"/>
    </source>
</evidence>
<comment type="caution">
    <text evidence="1">The sequence shown here is derived from an EMBL/GenBank/DDBJ whole genome shotgun (WGS) entry which is preliminary data.</text>
</comment>
<organism evidence="1 2">
    <name type="scientific">Byssochlamys spectabilis (strain No. 5 / NBRC 109023)</name>
    <name type="common">Paecilomyces variotii</name>
    <dbReference type="NCBI Taxonomy" id="1356009"/>
    <lineage>
        <taxon>Eukaryota</taxon>
        <taxon>Fungi</taxon>
        <taxon>Dikarya</taxon>
        <taxon>Ascomycota</taxon>
        <taxon>Pezizomycotina</taxon>
        <taxon>Eurotiomycetes</taxon>
        <taxon>Eurotiomycetidae</taxon>
        <taxon>Eurotiales</taxon>
        <taxon>Thermoascaceae</taxon>
        <taxon>Paecilomyces</taxon>
    </lineage>
</organism>
<dbReference type="AlphaFoldDB" id="V5I2S5"/>
<dbReference type="eggNOG" id="ENOG502SA0A">
    <property type="taxonomic scope" value="Eukaryota"/>
</dbReference>
<gene>
    <name evidence="1" type="ORF">PVAR5_5953</name>
</gene>
<dbReference type="Proteomes" id="UP000018001">
    <property type="component" value="Unassembled WGS sequence"/>
</dbReference>
<dbReference type="HOGENOM" id="CLU_1283098_0_0_1"/>
<keyword evidence="2" id="KW-1185">Reference proteome</keyword>
<accession>V5I2S5</accession>
<name>V5I2S5_BYSSN</name>
<dbReference type="OrthoDB" id="3250044at2759"/>
<dbReference type="InParanoid" id="V5I2S5"/>
<dbReference type="SUPFAM" id="SSF56112">
    <property type="entry name" value="Protein kinase-like (PK-like)"/>
    <property type="match status" value="1"/>
</dbReference>